<reference evidence="1 2" key="1">
    <citation type="submission" date="2019-02" db="EMBL/GenBank/DDBJ databases">
        <title>Prokaryotic population dynamics and viral predation in marine succession experiment using metagenomics: the confinement effect.</title>
        <authorList>
            <person name="Haro-Moreno J.M."/>
            <person name="Rodriguez-Valera F."/>
            <person name="Lopez-Perez M."/>
        </authorList>
    </citation>
    <scope>NUCLEOTIDE SEQUENCE [LARGE SCALE GENOMIC DNA]</scope>
    <source>
        <strain evidence="1">MED-G157</strain>
    </source>
</reference>
<name>A0A520S102_9GAMM</name>
<protein>
    <recommendedName>
        <fullName evidence="3">Flagellar biosynthesis protein FlhF</fullName>
    </recommendedName>
</protein>
<sequence>MKLQRFVGKNTKSVLDEIRTSLGEEALIVSNTKVGSKTEIIAASDSNVKIGDDSDIAINIDVQQEVAEAASSKSFSSFMSSQGKPTSQYEDVDPWTYIQSINQEINYIKSSLDQLPKIRSDIQKNSQKEGVSSSEKTDHLNNLPSLDLNISKGPYIIWGDRESGKSTVIKQLLRDRKNSSEDITIMRLPHKHSNIDPHLSAIASRYSANLIYINYLDQTEKMVELLGRDSLLVIEADLSILPKLTINKEITWLEASFNYLINEDQEQTKLLLKLFSEIKASEPTTLSAAVLKNMM</sequence>
<accession>A0A520S102</accession>
<organism evidence="1 2">
    <name type="scientific">OM182 bacterium</name>
    <dbReference type="NCBI Taxonomy" id="2510334"/>
    <lineage>
        <taxon>Bacteria</taxon>
        <taxon>Pseudomonadati</taxon>
        <taxon>Pseudomonadota</taxon>
        <taxon>Gammaproteobacteria</taxon>
        <taxon>OMG group</taxon>
        <taxon>OM182 clade</taxon>
    </lineage>
</organism>
<gene>
    <name evidence="1" type="ORF">EVA68_05165</name>
</gene>
<dbReference type="AlphaFoldDB" id="A0A520S102"/>
<comment type="caution">
    <text evidence="1">The sequence shown here is derived from an EMBL/GenBank/DDBJ whole genome shotgun (WGS) entry which is preliminary data.</text>
</comment>
<evidence type="ECO:0008006" key="3">
    <source>
        <dbReference type="Google" id="ProtNLM"/>
    </source>
</evidence>
<dbReference type="EMBL" id="SHAG01000017">
    <property type="protein sequence ID" value="RZO76138.1"/>
    <property type="molecule type" value="Genomic_DNA"/>
</dbReference>
<dbReference type="Proteomes" id="UP000316199">
    <property type="component" value="Unassembled WGS sequence"/>
</dbReference>
<proteinExistence type="predicted"/>
<evidence type="ECO:0000313" key="1">
    <source>
        <dbReference type="EMBL" id="RZO76138.1"/>
    </source>
</evidence>
<evidence type="ECO:0000313" key="2">
    <source>
        <dbReference type="Proteomes" id="UP000316199"/>
    </source>
</evidence>